<dbReference type="EMBL" id="MU826887">
    <property type="protein sequence ID" value="KAJ7369768.1"/>
    <property type="molecule type" value="Genomic_DNA"/>
</dbReference>
<keyword evidence="3" id="KW-1185">Reference proteome</keyword>
<dbReference type="AlphaFoldDB" id="A0A9W9YUQ7"/>
<evidence type="ECO:0000313" key="2">
    <source>
        <dbReference type="EMBL" id="KAJ7369768.1"/>
    </source>
</evidence>
<comment type="caution">
    <text evidence="2">The sequence shown here is derived from an EMBL/GenBank/DDBJ whole genome shotgun (WGS) entry which is preliminary data.</text>
</comment>
<feature type="compositionally biased region" description="Acidic residues" evidence="1">
    <location>
        <begin position="36"/>
        <end position="52"/>
    </location>
</feature>
<sequence length="65" mass="7548">MEKEKTDSENLSRSLVGANRLEQSSDSLDERHSGDEESDEQQLANEQEEAMVENDLFRFHFAKYP</sequence>
<gene>
    <name evidence="2" type="ORF">OS493_036554</name>
</gene>
<proteinExistence type="predicted"/>
<name>A0A9W9YUQ7_9CNID</name>
<evidence type="ECO:0000313" key="3">
    <source>
        <dbReference type="Proteomes" id="UP001163046"/>
    </source>
</evidence>
<accession>A0A9W9YUQ7</accession>
<organism evidence="2 3">
    <name type="scientific">Desmophyllum pertusum</name>
    <dbReference type="NCBI Taxonomy" id="174260"/>
    <lineage>
        <taxon>Eukaryota</taxon>
        <taxon>Metazoa</taxon>
        <taxon>Cnidaria</taxon>
        <taxon>Anthozoa</taxon>
        <taxon>Hexacorallia</taxon>
        <taxon>Scleractinia</taxon>
        <taxon>Caryophylliina</taxon>
        <taxon>Caryophylliidae</taxon>
        <taxon>Desmophyllum</taxon>
    </lineage>
</organism>
<reference evidence="2" key="1">
    <citation type="submission" date="2023-01" db="EMBL/GenBank/DDBJ databases">
        <title>Genome assembly of the deep-sea coral Lophelia pertusa.</title>
        <authorList>
            <person name="Herrera S."/>
            <person name="Cordes E."/>
        </authorList>
    </citation>
    <scope>NUCLEOTIDE SEQUENCE</scope>
    <source>
        <strain evidence="2">USNM1676648</strain>
        <tissue evidence="2">Polyp</tissue>
    </source>
</reference>
<protein>
    <submittedName>
        <fullName evidence="2">Uncharacterized protein</fullName>
    </submittedName>
</protein>
<feature type="compositionally biased region" description="Basic and acidic residues" evidence="1">
    <location>
        <begin position="1"/>
        <end position="10"/>
    </location>
</feature>
<feature type="region of interest" description="Disordered" evidence="1">
    <location>
        <begin position="1"/>
        <end position="52"/>
    </location>
</feature>
<dbReference type="Proteomes" id="UP001163046">
    <property type="component" value="Unassembled WGS sequence"/>
</dbReference>
<evidence type="ECO:0000256" key="1">
    <source>
        <dbReference type="SAM" id="MobiDB-lite"/>
    </source>
</evidence>